<keyword evidence="2" id="KW-1185">Reference proteome</keyword>
<sequence length="118" mass="13416">KLFPSVLKTILVHNMKMKLPCINPELNQLEGDLKDIYIKILSPLSLEDDDNDRKFLVERLLTITPQPDVVSGEEANRDDLGGDDGLVYQVKSCLWKSPFELTRILKVDYKEVTIGDSN</sequence>
<protein>
    <submittedName>
        <fullName evidence="1">9283_t:CDS:1</fullName>
    </submittedName>
</protein>
<evidence type="ECO:0000313" key="2">
    <source>
        <dbReference type="Proteomes" id="UP001153678"/>
    </source>
</evidence>
<dbReference type="EMBL" id="CAMKVN010006527">
    <property type="protein sequence ID" value="CAI2190380.1"/>
    <property type="molecule type" value="Genomic_DNA"/>
</dbReference>
<evidence type="ECO:0000313" key="1">
    <source>
        <dbReference type="EMBL" id="CAI2190380.1"/>
    </source>
</evidence>
<organism evidence="1 2">
    <name type="scientific">Funneliformis geosporum</name>
    <dbReference type="NCBI Taxonomy" id="1117311"/>
    <lineage>
        <taxon>Eukaryota</taxon>
        <taxon>Fungi</taxon>
        <taxon>Fungi incertae sedis</taxon>
        <taxon>Mucoromycota</taxon>
        <taxon>Glomeromycotina</taxon>
        <taxon>Glomeromycetes</taxon>
        <taxon>Glomerales</taxon>
        <taxon>Glomeraceae</taxon>
        <taxon>Funneliformis</taxon>
    </lineage>
</organism>
<comment type="caution">
    <text evidence="1">The sequence shown here is derived from an EMBL/GenBank/DDBJ whole genome shotgun (WGS) entry which is preliminary data.</text>
</comment>
<accession>A0A9W4T360</accession>
<proteinExistence type="predicted"/>
<dbReference type="AlphaFoldDB" id="A0A9W4T360"/>
<gene>
    <name evidence="1" type="ORF">FWILDA_LOCUS14547</name>
</gene>
<name>A0A9W4T360_9GLOM</name>
<feature type="non-terminal residue" evidence="1">
    <location>
        <position position="118"/>
    </location>
</feature>
<reference evidence="1" key="1">
    <citation type="submission" date="2022-08" db="EMBL/GenBank/DDBJ databases">
        <authorList>
            <person name="Kallberg Y."/>
            <person name="Tangrot J."/>
            <person name="Rosling A."/>
        </authorList>
    </citation>
    <scope>NUCLEOTIDE SEQUENCE</scope>
    <source>
        <strain evidence="1">Wild A</strain>
    </source>
</reference>
<dbReference type="Proteomes" id="UP001153678">
    <property type="component" value="Unassembled WGS sequence"/>
</dbReference>